<dbReference type="EMBL" id="CP069037">
    <property type="protein sequence ID" value="QRD03683.1"/>
    <property type="molecule type" value="Genomic_DNA"/>
</dbReference>
<proteinExistence type="predicted"/>
<evidence type="ECO:0000256" key="1">
    <source>
        <dbReference type="SAM" id="MobiDB-lite"/>
    </source>
</evidence>
<organism evidence="2 3">
    <name type="scientific">Phaeosphaeria nodorum (strain SN15 / ATCC MYA-4574 / FGSC 10173)</name>
    <name type="common">Glume blotch fungus</name>
    <name type="synonym">Parastagonospora nodorum</name>
    <dbReference type="NCBI Taxonomy" id="321614"/>
    <lineage>
        <taxon>Eukaryota</taxon>
        <taxon>Fungi</taxon>
        <taxon>Dikarya</taxon>
        <taxon>Ascomycota</taxon>
        <taxon>Pezizomycotina</taxon>
        <taxon>Dothideomycetes</taxon>
        <taxon>Pleosporomycetidae</taxon>
        <taxon>Pleosporales</taxon>
        <taxon>Pleosporineae</taxon>
        <taxon>Phaeosphaeriaceae</taxon>
        <taxon>Parastagonospora</taxon>
    </lineage>
</organism>
<keyword evidence="3" id="KW-1185">Reference proteome</keyword>
<evidence type="ECO:0000313" key="2">
    <source>
        <dbReference type="EMBL" id="QRD03683.1"/>
    </source>
</evidence>
<protein>
    <submittedName>
        <fullName evidence="2">Uncharacterized protein</fullName>
    </submittedName>
</protein>
<dbReference type="VEuPathDB" id="FungiDB:JI435_442260"/>
<dbReference type="Proteomes" id="UP000663193">
    <property type="component" value="Chromosome 15"/>
</dbReference>
<gene>
    <name evidence="2" type="ORF">JI435_442260</name>
</gene>
<evidence type="ECO:0000313" key="3">
    <source>
        <dbReference type="Proteomes" id="UP000663193"/>
    </source>
</evidence>
<feature type="region of interest" description="Disordered" evidence="1">
    <location>
        <begin position="108"/>
        <end position="137"/>
    </location>
</feature>
<name>A0A7U2FE90_PHANO</name>
<sequence>MSRLLSAVPSDLRLRHGPVERAPQDADPGFRRLTVGDESFGAAVEACSAVGARRLCLHAVMPVNQRLSHADLQPWVVFRPVPGEAALLQGVVRLAALEQRCAGALPAVSGRPAGQGAAGSSAQSAPDGMGREDSLRRGDDAAGADVALSCIAIAASNGGVLFYAEP</sequence>
<reference evidence="3" key="1">
    <citation type="journal article" date="2021" name="BMC Genomics">
        <title>Chromosome-level genome assembly and manually-curated proteome of model necrotroph Parastagonospora nodorum Sn15 reveals a genome-wide trove of candidate effector homologs, and redundancy of virulence-related functions within an accessory chromosome.</title>
        <authorList>
            <person name="Bertazzoni S."/>
            <person name="Jones D.A.B."/>
            <person name="Phan H.T."/>
            <person name="Tan K.-C."/>
            <person name="Hane J.K."/>
        </authorList>
    </citation>
    <scope>NUCLEOTIDE SEQUENCE [LARGE SCALE GENOMIC DNA]</scope>
    <source>
        <strain evidence="3">SN15 / ATCC MYA-4574 / FGSC 10173)</strain>
    </source>
</reference>
<feature type="compositionally biased region" description="Low complexity" evidence="1">
    <location>
        <begin position="114"/>
        <end position="125"/>
    </location>
</feature>
<accession>A0A7U2FE90</accession>
<dbReference type="AlphaFoldDB" id="A0A7U2FE90"/>